<dbReference type="InterPro" id="IPR025558">
    <property type="entry name" value="DUF4283"/>
</dbReference>
<proteinExistence type="predicted"/>
<dbReference type="Pfam" id="PF00078">
    <property type="entry name" value="RVT_1"/>
    <property type="match status" value="1"/>
</dbReference>
<evidence type="ECO:0000256" key="1">
    <source>
        <dbReference type="SAM" id="MobiDB-lite"/>
    </source>
</evidence>
<accession>A0ABQ5GCJ7</accession>
<protein>
    <recommendedName>
        <fullName evidence="2">Reverse transcriptase domain-containing protein</fullName>
    </recommendedName>
</protein>
<feature type="domain" description="Reverse transcriptase" evidence="2">
    <location>
        <begin position="818"/>
        <end position="1051"/>
    </location>
</feature>
<dbReference type="Proteomes" id="UP001151760">
    <property type="component" value="Unassembled WGS sequence"/>
</dbReference>
<dbReference type="InterPro" id="IPR043502">
    <property type="entry name" value="DNA/RNA_pol_sf"/>
</dbReference>
<dbReference type="InterPro" id="IPR036691">
    <property type="entry name" value="Endo/exonu/phosph_ase_sf"/>
</dbReference>
<reference evidence="3" key="1">
    <citation type="journal article" date="2022" name="Int. J. Mol. Sci.">
        <title>Draft Genome of Tanacetum Coccineum: Genomic Comparison of Closely Related Tanacetum-Family Plants.</title>
        <authorList>
            <person name="Yamashiro T."/>
            <person name="Shiraishi A."/>
            <person name="Nakayama K."/>
            <person name="Satake H."/>
        </authorList>
    </citation>
    <scope>NUCLEOTIDE SEQUENCE</scope>
</reference>
<dbReference type="InterPro" id="IPR000477">
    <property type="entry name" value="RT_dom"/>
</dbReference>
<organism evidence="3 4">
    <name type="scientific">Tanacetum coccineum</name>
    <dbReference type="NCBI Taxonomy" id="301880"/>
    <lineage>
        <taxon>Eukaryota</taxon>
        <taxon>Viridiplantae</taxon>
        <taxon>Streptophyta</taxon>
        <taxon>Embryophyta</taxon>
        <taxon>Tracheophyta</taxon>
        <taxon>Spermatophyta</taxon>
        <taxon>Magnoliopsida</taxon>
        <taxon>eudicotyledons</taxon>
        <taxon>Gunneridae</taxon>
        <taxon>Pentapetalae</taxon>
        <taxon>asterids</taxon>
        <taxon>campanulids</taxon>
        <taxon>Asterales</taxon>
        <taxon>Asteraceae</taxon>
        <taxon>Asteroideae</taxon>
        <taxon>Anthemideae</taxon>
        <taxon>Anthemidinae</taxon>
        <taxon>Tanacetum</taxon>
    </lineage>
</organism>
<evidence type="ECO:0000313" key="4">
    <source>
        <dbReference type="Proteomes" id="UP001151760"/>
    </source>
</evidence>
<gene>
    <name evidence="3" type="ORF">Tco_1032615</name>
</gene>
<dbReference type="Gene3D" id="3.60.10.10">
    <property type="entry name" value="Endonuclease/exonuclease/phosphatase"/>
    <property type="match status" value="1"/>
</dbReference>
<feature type="region of interest" description="Disordered" evidence="1">
    <location>
        <begin position="42"/>
        <end position="66"/>
    </location>
</feature>
<dbReference type="PANTHER" id="PTHR33116:SF84">
    <property type="entry name" value="RNA-DIRECTED DNA POLYMERASE"/>
    <property type="match status" value="1"/>
</dbReference>
<dbReference type="InterPro" id="IPR026960">
    <property type="entry name" value="RVT-Znf"/>
</dbReference>
<feature type="compositionally biased region" description="Polar residues" evidence="1">
    <location>
        <begin position="43"/>
        <end position="60"/>
    </location>
</feature>
<evidence type="ECO:0000259" key="2">
    <source>
        <dbReference type="PROSITE" id="PS50878"/>
    </source>
</evidence>
<name>A0ABQ5GCJ7_9ASTR</name>
<evidence type="ECO:0000313" key="3">
    <source>
        <dbReference type="EMBL" id="GJT73329.1"/>
    </source>
</evidence>
<keyword evidence="4" id="KW-1185">Reference proteome</keyword>
<comment type="caution">
    <text evidence="3">The sequence shown here is derived from an EMBL/GenBank/DDBJ whole genome shotgun (WGS) entry which is preliminary data.</text>
</comment>
<dbReference type="CDD" id="cd01650">
    <property type="entry name" value="RT_nLTR_like"/>
    <property type="match status" value="1"/>
</dbReference>
<dbReference type="SUPFAM" id="SSF56219">
    <property type="entry name" value="DNase I-like"/>
    <property type="match status" value="1"/>
</dbReference>
<dbReference type="EMBL" id="BQNB010018341">
    <property type="protein sequence ID" value="GJT73329.1"/>
    <property type="molecule type" value="Genomic_DNA"/>
</dbReference>
<dbReference type="Pfam" id="PF14111">
    <property type="entry name" value="DUF4283"/>
    <property type="match status" value="1"/>
</dbReference>
<dbReference type="SUPFAM" id="SSF56672">
    <property type="entry name" value="DNA/RNA polymerases"/>
    <property type="match status" value="1"/>
</dbReference>
<sequence>METEVSDAANKSGEVKGVFEKGIFDDDEPLCDVAARMKKLNGNEKSSVSHSPSAHQADSMSNDRDGKTLGRGDDGVYLGANHCVLPVKYVLDAQSKFSNSLVGFFVGKRVAFQLVQNYVTNTWAKFGFQKVMKDDDDVYYFKFTSMTGLEQVLEKGPWMIRNQPLILTKWSPNMSLSKDKITKVPVWVKIHKVPVVAYSEDGLSLIATQIGKPIMLDTFTSAMCAEPWGRIGFARALIEVTAEKELKQEVTMAVPIVEGDGHTMERMNIEYEWKPSRCRDCKIFGHADDQCPKRVKEPVMETPTIQNDGFTMVQNQKKKGKETTNTQTRHADGFKVNKNTPKHVWNIKSKKPVPKPTGDSSKLVNTNPFEALNDMKSGNEMGEASGGKEETITVKDKENDTDSESEVEEMSHVDINALASVCSKVFRNWEWTSNVNLCNKGCRIILGWNKDVVDVVVMAQTDQAIHAKVIHRADQKAICCTFIYAGNDPRDRRVLWADLSLHKRVVRGLPWVLLGDFNVALNMEDISTGSSSMNSAMCDFKDCVRSIEVMDIHSTGLHFTWNQKPRGRNGVLKKLDRIMGNLEFIDTYQGSFLEVLNTHWNISVAGHSMFQVTQKLKILKKPLRKLMHDQGNLHDKVNRLRFELDEVQKALDSDPSNRSLRDEEAVYVQAFNEAKIDEDQFLRQKAKIEWLEGGDSNTSYFHKSIKSRNQRSRIDVVTNAENVEVTGLGVPDVFVSRYEAFIGSSMECDLLNTTGLINKKVSDGSNTNMIRPVTNAEIKKAMFDIGDAKALRPDGYTSTFFKKGWDVVGQDVCNAIQDFFRNGKLLKESNHTFLALIPKVATPVKVNDYRPISCCNMIYKCISKILTNRIIKGIKEVVSENQSAFVPGRRILDNILITQELMHNYHHNRGSPRCAFKVDIQKAYDTVDWRFLGFILKRFGFHSTMIKWIMACVTSASFSICINGNVHGYFMGKRGLRQGDPLSPYLFTLVMEILTLILQRRVHDLFIFTHGDVESASVIKASLDEFKKAAILNFMPFPEGEFPVNYLGVPLISSRLLNKDCKVLVEKARNRIGDWKNKSLSYSGRLQLCKSVISSMQVYWASILVIPIRIVGDIQQIIRGFLWCNGEYKRGKAKVAWDDICLPKKEGGLRLRSLEVFNLALMTTHIWNLVSNKESFCIGNGMNTSLWYDTWSTHCPLCKLLSPKDMTREGYSIHTCVADLIVNGAWNWPLSWLAKAPNLGLVPTPTLTASSQDCRKWRDTNGTMTDFTLWLIMRRSLKTQDKLRQWDVDPATDLTQVRCSLCGTQADSHEHLFFECSYSSKVWSLIRGLVGMDVVNIIAWFQPLANKRTVQNIVGKILIAAATYFIWLERNNRLFKRTRRSPEDLRDAIVITVRLKLVSFRFKNKEKVRNFLSLWKMPTAFRFYGKVV</sequence>
<reference evidence="3" key="2">
    <citation type="submission" date="2022-01" db="EMBL/GenBank/DDBJ databases">
        <authorList>
            <person name="Yamashiro T."/>
            <person name="Shiraishi A."/>
            <person name="Satake H."/>
            <person name="Nakayama K."/>
        </authorList>
    </citation>
    <scope>NUCLEOTIDE SEQUENCE</scope>
</reference>
<dbReference type="PROSITE" id="PS50878">
    <property type="entry name" value="RT_POL"/>
    <property type="match status" value="1"/>
</dbReference>
<dbReference type="Pfam" id="PF13966">
    <property type="entry name" value="zf-RVT"/>
    <property type="match status" value="1"/>
</dbReference>
<feature type="region of interest" description="Disordered" evidence="1">
    <location>
        <begin position="346"/>
        <end position="366"/>
    </location>
</feature>
<dbReference type="PANTHER" id="PTHR33116">
    <property type="entry name" value="REVERSE TRANSCRIPTASE ZINC-BINDING DOMAIN-CONTAINING PROTEIN-RELATED-RELATED"/>
    <property type="match status" value="1"/>
</dbReference>